<protein>
    <submittedName>
        <fullName evidence="13">Potassium uptake protein TrkH</fullName>
    </submittedName>
</protein>
<feature type="transmembrane region" description="Helical" evidence="12">
    <location>
        <begin position="266"/>
        <end position="284"/>
    </location>
</feature>
<dbReference type="GO" id="GO:0005886">
    <property type="term" value="C:plasma membrane"/>
    <property type="evidence" value="ECO:0007669"/>
    <property type="project" value="UniProtKB-SubCell"/>
</dbReference>
<dbReference type="KEGG" id="mthe:MSTHC_0513"/>
<feature type="transmembrane region" description="Helical" evidence="12">
    <location>
        <begin position="67"/>
        <end position="87"/>
    </location>
</feature>
<feature type="transmembrane region" description="Helical" evidence="12">
    <location>
        <begin position="37"/>
        <end position="55"/>
    </location>
</feature>
<comment type="similarity">
    <text evidence="2">Belongs to the TrkH potassium transport family.</text>
</comment>
<evidence type="ECO:0000256" key="6">
    <source>
        <dbReference type="ARBA" id="ARBA00022538"/>
    </source>
</evidence>
<dbReference type="RefSeq" id="WP_148704337.1">
    <property type="nucleotide sequence ID" value="NZ_CP009502.1"/>
</dbReference>
<keyword evidence="4" id="KW-1003">Cell membrane</keyword>
<keyword evidence="5" id="KW-0997">Cell inner membrane</keyword>
<feature type="transmembrane region" description="Helical" evidence="12">
    <location>
        <begin position="326"/>
        <end position="354"/>
    </location>
</feature>
<name>A0A0E3KQU2_METTE</name>
<evidence type="ECO:0000256" key="9">
    <source>
        <dbReference type="ARBA" id="ARBA00022989"/>
    </source>
</evidence>
<dbReference type="HOGENOM" id="CLU_030708_0_2_2"/>
<sequence length="476" mass="52507">MNFRIILYVLGGLLRLLGLFMIIPLGVAYYYGESLTPFLVSILVTTLTGFLLLSYKTEEEWMRKEGFAIVALGWLAAAVFGAIPFIMDGISPLNAFFESMSGFTTTGSTILNDIESHPKSILFWRGMIMWLGGMGIIVLFIAILPKLGVAGRQLFRAEMPGPTEDKLKPRVRETARILWTIYFVISFLQVIVLMLAGVSLYDSLNLMFSTVSCGGFSNYRLSVGAFNSPLVEYITALFTFAAGANFALYYRAIFVDKNTLLKDEEFQFYTALILAASGLLTFLLWRDFGTNLSDSFRLAIFHVISVMTTTGLVTTDFNLWSDSAKMILIIVGFIGGCAGSTGGGIKVVRVLILLKHSRMELFKALHPRAIKGVKLNSKNVPEEIVNSIVSFVVIYLLIFVSSTLILSVLGMDIISSFTASIATLGNVGPGMNIVGPMSSFDSIPPLGKLVLISNMWIGRLEVYTVILLFTPEFWKK</sequence>
<feature type="transmembrane region" description="Helical" evidence="12">
    <location>
        <begin position="233"/>
        <end position="254"/>
    </location>
</feature>
<keyword evidence="6" id="KW-0633">Potassium transport</keyword>
<dbReference type="GO" id="GO:0015379">
    <property type="term" value="F:potassium:chloride symporter activity"/>
    <property type="evidence" value="ECO:0007669"/>
    <property type="project" value="InterPro"/>
</dbReference>
<dbReference type="Proteomes" id="UP000056925">
    <property type="component" value="Chromosome"/>
</dbReference>
<evidence type="ECO:0000256" key="12">
    <source>
        <dbReference type="SAM" id="Phobius"/>
    </source>
</evidence>
<evidence type="ECO:0000256" key="5">
    <source>
        <dbReference type="ARBA" id="ARBA00022519"/>
    </source>
</evidence>
<feature type="transmembrane region" description="Helical" evidence="12">
    <location>
        <begin position="384"/>
        <end position="407"/>
    </location>
</feature>
<keyword evidence="10" id="KW-0406">Ion transport</keyword>
<feature type="transmembrane region" description="Helical" evidence="12">
    <location>
        <begin position="177"/>
        <end position="198"/>
    </location>
</feature>
<feature type="transmembrane region" description="Helical" evidence="12">
    <location>
        <begin position="413"/>
        <end position="434"/>
    </location>
</feature>
<dbReference type="InterPro" id="IPR003445">
    <property type="entry name" value="Cat_transpt"/>
</dbReference>
<proteinExistence type="inferred from homology"/>
<comment type="subcellular location">
    <subcellularLocation>
        <location evidence="1">Cell inner membrane</location>
        <topology evidence="1">Multi-pass membrane protein</topology>
    </subcellularLocation>
</comment>
<dbReference type="EMBL" id="CP009502">
    <property type="protein sequence ID" value="AKB14831.1"/>
    <property type="molecule type" value="Genomic_DNA"/>
</dbReference>
<organism evidence="13 14">
    <name type="scientific">Methanosarcina thermophila CHTI-55</name>
    <dbReference type="NCBI Taxonomy" id="1434121"/>
    <lineage>
        <taxon>Archaea</taxon>
        <taxon>Methanobacteriati</taxon>
        <taxon>Methanobacteriota</taxon>
        <taxon>Stenosarchaea group</taxon>
        <taxon>Methanomicrobia</taxon>
        <taxon>Methanosarcinales</taxon>
        <taxon>Methanosarcinaceae</taxon>
        <taxon>Methanosarcina</taxon>
    </lineage>
</organism>
<evidence type="ECO:0000256" key="1">
    <source>
        <dbReference type="ARBA" id="ARBA00004429"/>
    </source>
</evidence>
<feature type="transmembrane region" description="Helical" evidence="12">
    <location>
        <begin position="446"/>
        <end position="469"/>
    </location>
</feature>
<keyword evidence="7 12" id="KW-0812">Transmembrane</keyword>
<keyword evidence="3" id="KW-0813">Transport</keyword>
<reference evidence="13 14" key="1">
    <citation type="submission" date="2014-07" db="EMBL/GenBank/DDBJ databases">
        <title>Methanogenic archaea and the global carbon cycle.</title>
        <authorList>
            <person name="Henriksen J.R."/>
            <person name="Luke J."/>
            <person name="Reinhart S."/>
            <person name="Benedict M.N."/>
            <person name="Youngblut N.D."/>
            <person name="Metcalf M.E."/>
            <person name="Whitaker R.J."/>
            <person name="Metcalf W.W."/>
        </authorList>
    </citation>
    <scope>NUCLEOTIDE SEQUENCE [LARGE SCALE GENOMIC DNA]</scope>
    <source>
        <strain evidence="13 14">CHTI-55</strain>
    </source>
</reference>
<accession>A0A0E3KQU2</accession>
<gene>
    <name evidence="13" type="ORF">MSTHC_0513</name>
</gene>
<keyword evidence="11 12" id="KW-0472">Membrane</keyword>
<evidence type="ECO:0000313" key="13">
    <source>
        <dbReference type="EMBL" id="AKB14831.1"/>
    </source>
</evidence>
<dbReference type="AlphaFoldDB" id="A0A0E3KQU2"/>
<evidence type="ECO:0000256" key="8">
    <source>
        <dbReference type="ARBA" id="ARBA00022958"/>
    </source>
</evidence>
<evidence type="ECO:0000313" key="14">
    <source>
        <dbReference type="Proteomes" id="UP000056925"/>
    </source>
</evidence>
<evidence type="ECO:0000256" key="2">
    <source>
        <dbReference type="ARBA" id="ARBA00009137"/>
    </source>
</evidence>
<dbReference type="PANTHER" id="PTHR32024">
    <property type="entry name" value="TRK SYSTEM POTASSIUM UPTAKE PROTEIN TRKG-RELATED"/>
    <property type="match status" value="1"/>
</dbReference>
<feature type="transmembrane region" description="Helical" evidence="12">
    <location>
        <begin position="7"/>
        <end position="31"/>
    </location>
</feature>
<dbReference type="Pfam" id="PF02386">
    <property type="entry name" value="TrkH"/>
    <property type="match status" value="1"/>
</dbReference>
<dbReference type="PATRIC" id="fig|1434121.4.peg.640"/>
<evidence type="ECO:0000256" key="3">
    <source>
        <dbReference type="ARBA" id="ARBA00022448"/>
    </source>
</evidence>
<dbReference type="InterPro" id="IPR004772">
    <property type="entry name" value="TrkH"/>
</dbReference>
<dbReference type="PANTHER" id="PTHR32024:SF2">
    <property type="entry name" value="TRK SYSTEM POTASSIUM UPTAKE PROTEIN TRKG-RELATED"/>
    <property type="match status" value="1"/>
</dbReference>
<keyword evidence="8" id="KW-0630">Potassium</keyword>
<dbReference type="GeneID" id="41601783"/>
<evidence type="ECO:0000256" key="4">
    <source>
        <dbReference type="ARBA" id="ARBA00022475"/>
    </source>
</evidence>
<keyword evidence="9 12" id="KW-1133">Transmembrane helix</keyword>
<feature type="transmembrane region" description="Helical" evidence="12">
    <location>
        <begin position="296"/>
        <end position="314"/>
    </location>
</feature>
<dbReference type="PIRSF" id="PIRSF006247">
    <property type="entry name" value="TrkH"/>
    <property type="match status" value="1"/>
</dbReference>
<evidence type="ECO:0000256" key="7">
    <source>
        <dbReference type="ARBA" id="ARBA00022692"/>
    </source>
</evidence>
<evidence type="ECO:0000256" key="11">
    <source>
        <dbReference type="ARBA" id="ARBA00023136"/>
    </source>
</evidence>
<feature type="transmembrane region" description="Helical" evidence="12">
    <location>
        <begin position="122"/>
        <end position="144"/>
    </location>
</feature>
<evidence type="ECO:0000256" key="10">
    <source>
        <dbReference type="ARBA" id="ARBA00023065"/>
    </source>
</evidence>